<feature type="transmembrane region" description="Helical" evidence="1">
    <location>
        <begin position="130"/>
        <end position="149"/>
    </location>
</feature>
<dbReference type="Proteomes" id="UP001558652">
    <property type="component" value="Unassembled WGS sequence"/>
</dbReference>
<dbReference type="EMBL" id="JBFDAA010000003">
    <property type="protein sequence ID" value="KAL1138809.1"/>
    <property type="molecule type" value="Genomic_DNA"/>
</dbReference>
<keyword evidence="1" id="KW-0472">Membrane</keyword>
<dbReference type="AlphaFoldDB" id="A0ABD0ZFG0"/>
<keyword evidence="1" id="KW-0812">Transmembrane</keyword>
<evidence type="ECO:0000256" key="1">
    <source>
        <dbReference type="SAM" id="Phobius"/>
    </source>
</evidence>
<organism evidence="2 3">
    <name type="scientific">Ranatra chinensis</name>
    <dbReference type="NCBI Taxonomy" id="642074"/>
    <lineage>
        <taxon>Eukaryota</taxon>
        <taxon>Metazoa</taxon>
        <taxon>Ecdysozoa</taxon>
        <taxon>Arthropoda</taxon>
        <taxon>Hexapoda</taxon>
        <taxon>Insecta</taxon>
        <taxon>Pterygota</taxon>
        <taxon>Neoptera</taxon>
        <taxon>Paraneoptera</taxon>
        <taxon>Hemiptera</taxon>
        <taxon>Heteroptera</taxon>
        <taxon>Panheteroptera</taxon>
        <taxon>Nepomorpha</taxon>
        <taxon>Nepidae</taxon>
        <taxon>Ranatrinae</taxon>
        <taxon>Ranatra</taxon>
    </lineage>
</organism>
<proteinExistence type="predicted"/>
<comment type="caution">
    <text evidence="2">The sequence shown here is derived from an EMBL/GenBank/DDBJ whole genome shotgun (WGS) entry which is preliminary data.</text>
</comment>
<protein>
    <submittedName>
        <fullName evidence="2">Uncharacterized protein</fullName>
    </submittedName>
</protein>
<evidence type="ECO:0000313" key="3">
    <source>
        <dbReference type="Proteomes" id="UP001558652"/>
    </source>
</evidence>
<evidence type="ECO:0000313" key="2">
    <source>
        <dbReference type="EMBL" id="KAL1138809.1"/>
    </source>
</evidence>
<gene>
    <name evidence="2" type="ORF">AAG570_008871</name>
</gene>
<reference evidence="2 3" key="1">
    <citation type="submission" date="2024-07" db="EMBL/GenBank/DDBJ databases">
        <title>Chromosome-level genome assembly of the water stick insect Ranatra chinensis (Heteroptera: Nepidae).</title>
        <authorList>
            <person name="Liu X."/>
        </authorList>
    </citation>
    <scope>NUCLEOTIDE SEQUENCE [LARGE SCALE GENOMIC DNA]</scope>
    <source>
        <strain evidence="2">Cailab_2021Rc</strain>
        <tissue evidence="2">Muscle</tissue>
    </source>
</reference>
<sequence length="150" mass="16663">MSSYLDVNIVTNSRFDAKWLKVDLREAMKRPQLAHYWNELVKDGELFGNFSETLLNSAGALARKGDNGVYYCGLRVLNCSCCDGICGPQRGCNCGPCQQLTLDAPHLQSVPKPTPSHQILSSWTWAPAQSNIFIIIISSFILCVISFIIH</sequence>
<name>A0ABD0ZFG0_9HEMI</name>
<keyword evidence="3" id="KW-1185">Reference proteome</keyword>
<keyword evidence="1" id="KW-1133">Transmembrane helix</keyword>
<accession>A0ABD0ZFG0</accession>